<reference evidence="1 2" key="1">
    <citation type="journal article" date="2010" name="Nature">
        <title>The Ectocarpus genome and the independent evolution of multicellularity in brown algae.</title>
        <authorList>
            <person name="Cock J.M."/>
            <person name="Sterck L."/>
            <person name="Rouze P."/>
            <person name="Scornet D."/>
            <person name="Allen A.E."/>
            <person name="Amoutzias G."/>
            <person name="Anthouard V."/>
            <person name="Artiguenave F."/>
            <person name="Aury J.M."/>
            <person name="Badger J.H."/>
            <person name="Beszteri B."/>
            <person name="Billiau K."/>
            <person name="Bonnet E."/>
            <person name="Bothwell J.H."/>
            <person name="Bowler C."/>
            <person name="Boyen C."/>
            <person name="Brownlee C."/>
            <person name="Carrano C.J."/>
            <person name="Charrier B."/>
            <person name="Cho G.Y."/>
            <person name="Coelho S.M."/>
            <person name="Collen J."/>
            <person name="Corre E."/>
            <person name="Da Silva C."/>
            <person name="Delage L."/>
            <person name="Delaroque N."/>
            <person name="Dittami S.M."/>
            <person name="Doulbeau S."/>
            <person name="Elias M."/>
            <person name="Farnham G."/>
            <person name="Gachon C.M."/>
            <person name="Gschloessl B."/>
            <person name="Heesch S."/>
            <person name="Jabbari K."/>
            <person name="Jubin C."/>
            <person name="Kawai H."/>
            <person name="Kimura K."/>
            <person name="Kloareg B."/>
            <person name="Kupper F.C."/>
            <person name="Lang D."/>
            <person name="Le Bail A."/>
            <person name="Leblanc C."/>
            <person name="Lerouge P."/>
            <person name="Lohr M."/>
            <person name="Lopez P.J."/>
            <person name="Martens C."/>
            <person name="Maumus F."/>
            <person name="Michel G."/>
            <person name="Miranda-Saavedra D."/>
            <person name="Morales J."/>
            <person name="Moreau H."/>
            <person name="Motomura T."/>
            <person name="Nagasato C."/>
            <person name="Napoli C.A."/>
            <person name="Nelson D.R."/>
            <person name="Nyvall-Collen P."/>
            <person name="Peters A.F."/>
            <person name="Pommier C."/>
            <person name="Potin P."/>
            <person name="Poulain J."/>
            <person name="Quesneville H."/>
            <person name="Read B."/>
            <person name="Rensing S.A."/>
            <person name="Ritter A."/>
            <person name="Rousvoal S."/>
            <person name="Samanta M."/>
            <person name="Samson G."/>
            <person name="Schroeder D.C."/>
            <person name="Segurens B."/>
            <person name="Strittmatter M."/>
            <person name="Tonon T."/>
            <person name="Tregear J.W."/>
            <person name="Valentin K."/>
            <person name="von Dassow P."/>
            <person name="Yamagishi T."/>
            <person name="Van de Peer Y."/>
            <person name="Wincker P."/>
        </authorList>
    </citation>
    <scope>NUCLEOTIDE SEQUENCE [LARGE SCALE GENOMIC DNA]</scope>
    <source>
        <strain evidence="2">Ec32 / CCAP1310/4</strain>
    </source>
</reference>
<dbReference type="EMBL" id="FN648375">
    <property type="protein sequence ID" value="CBJ48387.1"/>
    <property type="molecule type" value="Genomic_DNA"/>
</dbReference>
<organism evidence="1 2">
    <name type="scientific">Ectocarpus siliculosus</name>
    <name type="common">Brown alga</name>
    <name type="synonym">Conferva siliculosa</name>
    <dbReference type="NCBI Taxonomy" id="2880"/>
    <lineage>
        <taxon>Eukaryota</taxon>
        <taxon>Sar</taxon>
        <taxon>Stramenopiles</taxon>
        <taxon>Ochrophyta</taxon>
        <taxon>PX clade</taxon>
        <taxon>Phaeophyceae</taxon>
        <taxon>Ectocarpales</taxon>
        <taxon>Ectocarpaceae</taxon>
        <taxon>Ectocarpus</taxon>
    </lineage>
</organism>
<dbReference type="AlphaFoldDB" id="D7FQ55"/>
<proteinExistence type="predicted"/>
<gene>
    <name evidence="1" type="ORF">Esi_0002_0167</name>
</gene>
<dbReference type="EMBL" id="FN649727">
    <property type="protein sequence ID" value="CBJ48387.1"/>
    <property type="molecule type" value="Genomic_DNA"/>
</dbReference>
<evidence type="ECO:0000313" key="1">
    <source>
        <dbReference type="EMBL" id="CBJ48387.1"/>
    </source>
</evidence>
<accession>D7FQ55</accession>
<protein>
    <submittedName>
        <fullName evidence="1">Uncharacterized protein</fullName>
    </submittedName>
</protein>
<dbReference type="Proteomes" id="UP000002630">
    <property type="component" value="Linkage Group LG02"/>
</dbReference>
<sequence>MALFAMFLPHVPNDVTIQLKRQAFITSKIPDEQRLAHVRSAGQRNLDIKGRDDRPPAKEKIVIPRYSIC</sequence>
<name>D7FQ55_ECTSI</name>
<evidence type="ECO:0000313" key="2">
    <source>
        <dbReference type="Proteomes" id="UP000002630"/>
    </source>
</evidence>
<dbReference type="InParanoid" id="D7FQ55"/>
<keyword evidence="2" id="KW-1185">Reference proteome</keyword>